<comment type="caution">
    <text evidence="2">The sequence shown here is derived from an EMBL/GenBank/DDBJ whole genome shotgun (WGS) entry which is preliminary data.</text>
</comment>
<accession>A0A327VY49</accession>
<dbReference type="EMBL" id="QLMA01000005">
    <property type="protein sequence ID" value="RAJ80273.1"/>
    <property type="molecule type" value="Genomic_DNA"/>
</dbReference>
<dbReference type="AlphaFoldDB" id="A0A327VY49"/>
<dbReference type="RefSeq" id="WP_111593275.1">
    <property type="nucleotide sequence ID" value="NZ_QLMA01000005.1"/>
</dbReference>
<dbReference type="Pfam" id="PF10077">
    <property type="entry name" value="DUF2314"/>
    <property type="match status" value="1"/>
</dbReference>
<protein>
    <submittedName>
        <fullName evidence="2">Uncharacterized protein DUF2314</fullName>
    </submittedName>
</protein>
<evidence type="ECO:0000259" key="1">
    <source>
        <dbReference type="Pfam" id="PF10077"/>
    </source>
</evidence>
<evidence type="ECO:0000313" key="3">
    <source>
        <dbReference type="Proteomes" id="UP000249819"/>
    </source>
</evidence>
<evidence type="ECO:0000313" key="2">
    <source>
        <dbReference type="EMBL" id="RAJ80273.1"/>
    </source>
</evidence>
<sequence length="351" mass="41375">MLYKFVTNLKRHYNRTLNFLLARPFNPIDQSWSEIKAGLPTPPLKPENYEPLLYKALHTIGYFKCSLKQPRLQQHSFAVRVRLTDQQRTIEPWITYPFFENGTINGIISTKCLSKKYKPGTEITLPESCIIDWMMVEDGFLLGGYSIRIGMKNIERYYRKNILDQLPYEIDNGHDHFEHNLTTPEGALLLLGDAIDSRDQDRIRACKDFYREALYLLGTSTSPKIPRPITDEMVQLLERRLEDMFMAVNTMPNTSAFHQAKRSFLYKRPQRMNVWEITEIRTYYNPKFKTLHIINVQETPDGWKVLSNMSDVQLYPRPDNDKGPIMDLTGDHIKFYEDYNFPLFLKNRNKE</sequence>
<dbReference type="OrthoDB" id="884440at2"/>
<gene>
    <name evidence="2" type="ORF">CLV59_105382</name>
</gene>
<proteinExistence type="predicted"/>
<organism evidence="2 3">
    <name type="scientific">Chitinophaga dinghuensis</name>
    <dbReference type="NCBI Taxonomy" id="1539050"/>
    <lineage>
        <taxon>Bacteria</taxon>
        <taxon>Pseudomonadati</taxon>
        <taxon>Bacteroidota</taxon>
        <taxon>Chitinophagia</taxon>
        <taxon>Chitinophagales</taxon>
        <taxon>Chitinophagaceae</taxon>
        <taxon>Chitinophaga</taxon>
    </lineage>
</organism>
<dbReference type="InterPro" id="IPR018756">
    <property type="entry name" value="DUF2314"/>
</dbReference>
<reference evidence="2 3" key="1">
    <citation type="submission" date="2018-06" db="EMBL/GenBank/DDBJ databases">
        <title>Genomic Encyclopedia of Archaeal and Bacterial Type Strains, Phase II (KMG-II): from individual species to whole genera.</title>
        <authorList>
            <person name="Goeker M."/>
        </authorList>
    </citation>
    <scope>NUCLEOTIDE SEQUENCE [LARGE SCALE GENOMIC DNA]</scope>
    <source>
        <strain evidence="2 3">DSM 29821</strain>
    </source>
</reference>
<name>A0A327VY49_9BACT</name>
<dbReference type="Proteomes" id="UP000249819">
    <property type="component" value="Unassembled WGS sequence"/>
</dbReference>
<keyword evidence="3" id="KW-1185">Reference proteome</keyword>
<feature type="domain" description="DUF2314" evidence="1">
    <location>
        <begin position="55"/>
        <end position="156"/>
    </location>
</feature>